<dbReference type="InterPro" id="IPR018535">
    <property type="entry name" value="DUF1996"/>
</dbReference>
<dbReference type="EMBL" id="MU864565">
    <property type="protein sequence ID" value="KAK4183224.1"/>
    <property type="molecule type" value="Genomic_DNA"/>
</dbReference>
<dbReference type="AlphaFoldDB" id="A0AAN6WK05"/>
<reference evidence="3" key="1">
    <citation type="journal article" date="2023" name="Mol. Phylogenet. Evol.">
        <title>Genome-scale phylogeny and comparative genomics of the fungal order Sordariales.</title>
        <authorList>
            <person name="Hensen N."/>
            <person name="Bonometti L."/>
            <person name="Westerberg I."/>
            <person name="Brannstrom I.O."/>
            <person name="Guillou S."/>
            <person name="Cros-Aarteil S."/>
            <person name="Calhoun S."/>
            <person name="Haridas S."/>
            <person name="Kuo A."/>
            <person name="Mondo S."/>
            <person name="Pangilinan J."/>
            <person name="Riley R."/>
            <person name="LaButti K."/>
            <person name="Andreopoulos B."/>
            <person name="Lipzen A."/>
            <person name="Chen C."/>
            <person name="Yan M."/>
            <person name="Daum C."/>
            <person name="Ng V."/>
            <person name="Clum A."/>
            <person name="Steindorff A."/>
            <person name="Ohm R.A."/>
            <person name="Martin F."/>
            <person name="Silar P."/>
            <person name="Natvig D.O."/>
            <person name="Lalanne C."/>
            <person name="Gautier V."/>
            <person name="Ament-Velasquez S.L."/>
            <person name="Kruys A."/>
            <person name="Hutchinson M.I."/>
            <person name="Powell A.J."/>
            <person name="Barry K."/>
            <person name="Miller A.N."/>
            <person name="Grigoriev I.V."/>
            <person name="Debuchy R."/>
            <person name="Gladieux P."/>
            <person name="Hiltunen Thoren M."/>
            <person name="Johannesson H."/>
        </authorList>
    </citation>
    <scope>NUCLEOTIDE SEQUENCE</scope>
    <source>
        <strain evidence="3">PSN309</strain>
    </source>
</reference>
<keyword evidence="4" id="KW-1185">Reference proteome</keyword>
<keyword evidence="1" id="KW-0732">Signal</keyword>
<evidence type="ECO:0000259" key="2">
    <source>
        <dbReference type="Pfam" id="PF09362"/>
    </source>
</evidence>
<evidence type="ECO:0000313" key="4">
    <source>
        <dbReference type="Proteomes" id="UP001302126"/>
    </source>
</evidence>
<name>A0AAN6WK05_9PEZI</name>
<sequence length="389" mass="42126">MARLSAIALSALLGFTTAQTGVELDQPMLGPPGANPAPRRTAMLRFGCSQVVIERLDPLVNPGANPSSHMHQIVGGDAFSELMPTADIAKLSSCTTCHFLEDFSNYWTANLYFRARNGSYKRIPQMANQFNDGDNAGITVYYTSPGPNLTTAFQPGFRMLSGDPTQRTHSGLPRSAAQSCFRCFPKDDFGGSMYSPCNDPVWDTEHLPKQPCPGGIRSNIVFPLCWDGKNLDSPDHKEHVSHPVGGPTGFSLVGGKCPESHPVKIPQVMLEVMWDTREFNDLNEWPEDGSQPLVLSTGDTTGYGQHGDYVFGWEGNSLQTAMDSGCYLRNCSSLTEQPPTVKNRCQVPVTVKVDRHLDDCKLPSEAIVTGLLLTCGAGLDELPGGGTGE</sequence>
<protein>
    <recommendedName>
        <fullName evidence="2">DUF1996 domain-containing protein</fullName>
    </recommendedName>
</protein>
<proteinExistence type="predicted"/>
<reference evidence="3" key="2">
    <citation type="submission" date="2023-05" db="EMBL/GenBank/DDBJ databases">
        <authorList>
            <consortium name="Lawrence Berkeley National Laboratory"/>
            <person name="Steindorff A."/>
            <person name="Hensen N."/>
            <person name="Bonometti L."/>
            <person name="Westerberg I."/>
            <person name="Brannstrom I.O."/>
            <person name="Guillou S."/>
            <person name="Cros-Aarteil S."/>
            <person name="Calhoun S."/>
            <person name="Haridas S."/>
            <person name="Kuo A."/>
            <person name="Mondo S."/>
            <person name="Pangilinan J."/>
            <person name="Riley R."/>
            <person name="Labutti K."/>
            <person name="Andreopoulos B."/>
            <person name="Lipzen A."/>
            <person name="Chen C."/>
            <person name="Yanf M."/>
            <person name="Daum C."/>
            <person name="Ng V."/>
            <person name="Clum A."/>
            <person name="Ohm R."/>
            <person name="Martin F."/>
            <person name="Silar P."/>
            <person name="Natvig D."/>
            <person name="Lalanne C."/>
            <person name="Gautier V."/>
            <person name="Ament-Velasquez S.L."/>
            <person name="Kruys A."/>
            <person name="Hutchinson M.I."/>
            <person name="Powell A.J."/>
            <person name="Barry K."/>
            <person name="Miller A.N."/>
            <person name="Grigoriev I.V."/>
            <person name="Debuchy R."/>
            <person name="Gladieux P."/>
            <person name="Thoren M.H."/>
            <person name="Johannesson H."/>
        </authorList>
    </citation>
    <scope>NUCLEOTIDE SEQUENCE</scope>
    <source>
        <strain evidence="3">PSN309</strain>
    </source>
</reference>
<gene>
    <name evidence="3" type="ORF">QBC35DRAFT_443732</name>
</gene>
<accession>A0AAN6WK05</accession>
<evidence type="ECO:0000256" key="1">
    <source>
        <dbReference type="SAM" id="SignalP"/>
    </source>
</evidence>
<dbReference type="PANTHER" id="PTHR43662">
    <property type="match status" value="1"/>
</dbReference>
<evidence type="ECO:0000313" key="3">
    <source>
        <dbReference type="EMBL" id="KAK4183224.1"/>
    </source>
</evidence>
<comment type="caution">
    <text evidence="3">The sequence shown here is derived from an EMBL/GenBank/DDBJ whole genome shotgun (WGS) entry which is preliminary data.</text>
</comment>
<feature type="signal peptide" evidence="1">
    <location>
        <begin position="1"/>
        <end position="18"/>
    </location>
</feature>
<feature type="chain" id="PRO_5042970443" description="DUF1996 domain-containing protein" evidence="1">
    <location>
        <begin position="19"/>
        <end position="389"/>
    </location>
</feature>
<dbReference type="Proteomes" id="UP001302126">
    <property type="component" value="Unassembled WGS sequence"/>
</dbReference>
<dbReference type="PANTHER" id="PTHR43662:SF6">
    <property type="entry name" value="DUF1996 DOMAIN-CONTAINING PROTEIN"/>
    <property type="match status" value="1"/>
</dbReference>
<organism evidence="3 4">
    <name type="scientific">Podospora australis</name>
    <dbReference type="NCBI Taxonomy" id="1536484"/>
    <lineage>
        <taxon>Eukaryota</taxon>
        <taxon>Fungi</taxon>
        <taxon>Dikarya</taxon>
        <taxon>Ascomycota</taxon>
        <taxon>Pezizomycotina</taxon>
        <taxon>Sordariomycetes</taxon>
        <taxon>Sordariomycetidae</taxon>
        <taxon>Sordariales</taxon>
        <taxon>Podosporaceae</taxon>
        <taxon>Podospora</taxon>
    </lineage>
</organism>
<dbReference type="Pfam" id="PF09362">
    <property type="entry name" value="DUF1996"/>
    <property type="match status" value="1"/>
</dbReference>
<feature type="domain" description="DUF1996" evidence="2">
    <location>
        <begin position="57"/>
        <end position="313"/>
    </location>
</feature>